<gene>
    <name evidence="1" type="ORF">CAK95_20840</name>
</gene>
<evidence type="ECO:0000313" key="1">
    <source>
        <dbReference type="EMBL" id="ARQ01268.1"/>
    </source>
</evidence>
<dbReference type="RefSeq" id="WP_086089662.1">
    <property type="nucleotide sequence ID" value="NZ_CP021112.1"/>
</dbReference>
<dbReference type="AlphaFoldDB" id="A0A1W6ZVH4"/>
<dbReference type="EMBL" id="CP021112">
    <property type="protein sequence ID" value="ARQ01268.1"/>
    <property type="molecule type" value="Genomic_DNA"/>
</dbReference>
<dbReference type="KEGG" id="psin:CAK95_20840"/>
<dbReference type="Pfam" id="PF10098">
    <property type="entry name" value="DUF2336"/>
    <property type="match status" value="1"/>
</dbReference>
<evidence type="ECO:0000313" key="2">
    <source>
        <dbReference type="Proteomes" id="UP000194137"/>
    </source>
</evidence>
<protein>
    <submittedName>
        <fullName evidence="1">Uncharacterized protein</fullName>
    </submittedName>
</protein>
<organism evidence="1 2">
    <name type="scientific">Pseudorhodoplanes sinuspersici</name>
    <dbReference type="NCBI Taxonomy" id="1235591"/>
    <lineage>
        <taxon>Bacteria</taxon>
        <taxon>Pseudomonadati</taxon>
        <taxon>Pseudomonadota</taxon>
        <taxon>Alphaproteobacteria</taxon>
        <taxon>Hyphomicrobiales</taxon>
        <taxon>Pseudorhodoplanes</taxon>
    </lineage>
</organism>
<dbReference type="InterPro" id="IPR019285">
    <property type="entry name" value="DUF2336"/>
</dbReference>
<keyword evidence="2" id="KW-1185">Reference proteome</keyword>
<proteinExistence type="predicted"/>
<dbReference type="STRING" id="1235591.CAK95_20840"/>
<dbReference type="OrthoDB" id="9798569at2"/>
<reference evidence="1 2" key="1">
    <citation type="submission" date="2017-05" db="EMBL/GenBank/DDBJ databases">
        <title>Full genome sequence of Pseudorhodoplanes sinuspersici.</title>
        <authorList>
            <person name="Dastgheib S.M.M."/>
            <person name="Shavandi M."/>
            <person name="Tirandaz H."/>
        </authorList>
    </citation>
    <scope>NUCLEOTIDE SEQUENCE [LARGE SCALE GENOMIC DNA]</scope>
    <source>
        <strain evidence="1 2">RIPI110</strain>
    </source>
</reference>
<accession>A0A1W6ZVH4</accession>
<dbReference type="Proteomes" id="UP000194137">
    <property type="component" value="Chromosome"/>
</dbReference>
<sequence>MIVRQFLFWLRSAPAGERAEATAALARAYLYSDLSNDDLAAAEGAMTMLLDDPSPLVRAAMAEVLAASEYAPASVIYALAADQPEISIVILERSPLLLDAELVDAVAAYGTMAQSAVARRAKLPRSVAAAIAEVGTAEACLELVENPGADIAPFSMERLVERFGHLAAIREALLARSDLPASMRQALVATLSRTLAEFVIARDWLNADRAHRIAKEACEKATVALAASSSKDGVRPLIRHLRESGQLTAGLILRALLSGNMAMFEEALAELSGTTRTRVSALIQDRGGAGLRALYHKAGLPALAYPAFREAVATLNEDGFLGDPSGAARLKRRMIERVLTRCAGLDSDDIEPLMMLLRRFATEAAREEARMFCDDLVDGMMSGGDQWQDVGAPHDNADHHDAAGNAVQDNAGYDYADYGSAEYAGADHGNWNDLSPDAGLLAEVSANDSYANDSDAYYDDPLTGGVADYESFDELASHYSNYNDERFAA</sequence>
<name>A0A1W6ZVH4_9HYPH</name>